<keyword evidence="1" id="KW-0732">Signal</keyword>
<reference evidence="5 6" key="1">
    <citation type="submission" date="2019-07" db="EMBL/GenBank/DDBJ databases">
        <authorList>
            <person name="Brisse S."/>
            <person name="Rodrigues C."/>
            <person name="Thorpe H."/>
        </authorList>
    </citation>
    <scope>NUCLEOTIDE SEQUENCE [LARGE SCALE GENOMIC DNA]</scope>
    <source>
        <strain evidence="4">SB6408</strain>
        <strain evidence="3">SB6411</strain>
    </source>
</reference>
<dbReference type="Proteomes" id="UP000317652">
    <property type="component" value="Unassembled WGS sequence"/>
</dbReference>
<organism evidence="4 6">
    <name type="scientific">Klebsiella spallanzanii</name>
    <dbReference type="NCBI Taxonomy" id="2587528"/>
    <lineage>
        <taxon>Bacteria</taxon>
        <taxon>Pseudomonadati</taxon>
        <taxon>Pseudomonadota</taxon>
        <taxon>Gammaproteobacteria</taxon>
        <taxon>Enterobacterales</taxon>
        <taxon>Enterobacteriaceae</taxon>
        <taxon>Klebsiella/Raoultella group</taxon>
        <taxon>Klebsiella</taxon>
    </lineage>
</organism>
<dbReference type="Proteomes" id="UP000318370">
    <property type="component" value="Unassembled WGS sequence"/>
</dbReference>
<dbReference type="InterPro" id="IPR000259">
    <property type="entry name" value="Adhesion_dom_fimbrial"/>
</dbReference>
<dbReference type="Pfam" id="PF00419">
    <property type="entry name" value="Fimbrial"/>
    <property type="match status" value="1"/>
</dbReference>
<evidence type="ECO:0000313" key="3">
    <source>
        <dbReference type="EMBL" id="VUS36554.1"/>
    </source>
</evidence>
<dbReference type="EMBL" id="CABGGS010000005">
    <property type="protein sequence ID" value="VUS36554.1"/>
    <property type="molecule type" value="Genomic_DNA"/>
</dbReference>
<keyword evidence="5" id="KW-1185">Reference proteome</keyword>
<evidence type="ECO:0000313" key="4">
    <source>
        <dbReference type="EMBL" id="VUS47436.1"/>
    </source>
</evidence>
<dbReference type="PANTHER" id="PTHR33420:SF25">
    <property type="entry name" value="PROTEIN FIMF"/>
    <property type="match status" value="1"/>
</dbReference>
<proteinExistence type="predicted"/>
<dbReference type="GO" id="GO:0043709">
    <property type="term" value="P:cell adhesion involved in single-species biofilm formation"/>
    <property type="evidence" value="ECO:0007669"/>
    <property type="project" value="TreeGrafter"/>
</dbReference>
<dbReference type="InterPro" id="IPR050263">
    <property type="entry name" value="Bact_Fimbrial_Adh_Pro"/>
</dbReference>
<dbReference type="GO" id="GO:0009289">
    <property type="term" value="C:pilus"/>
    <property type="evidence" value="ECO:0007669"/>
    <property type="project" value="InterPro"/>
</dbReference>
<dbReference type="Gene3D" id="2.60.40.1090">
    <property type="entry name" value="Fimbrial-type adhesion domain"/>
    <property type="match status" value="1"/>
</dbReference>
<evidence type="ECO:0000313" key="6">
    <source>
        <dbReference type="Proteomes" id="UP000318370"/>
    </source>
</evidence>
<evidence type="ECO:0000259" key="2">
    <source>
        <dbReference type="Pfam" id="PF00419"/>
    </source>
</evidence>
<dbReference type="InterPro" id="IPR036937">
    <property type="entry name" value="Adhesion_dom_fimbrial_sf"/>
</dbReference>
<evidence type="ECO:0000256" key="1">
    <source>
        <dbReference type="SAM" id="SignalP"/>
    </source>
</evidence>
<feature type="chain" id="PRO_5021699199" evidence="1">
    <location>
        <begin position="23"/>
        <end position="174"/>
    </location>
</feature>
<evidence type="ECO:0000313" key="5">
    <source>
        <dbReference type="Proteomes" id="UP000317652"/>
    </source>
</evidence>
<dbReference type="PANTHER" id="PTHR33420">
    <property type="entry name" value="FIMBRIAL SUBUNIT ELFA-RELATED"/>
    <property type="match status" value="1"/>
</dbReference>
<gene>
    <name evidence="4" type="primary">ycbV_1</name>
    <name evidence="4" type="ORF">SB6408_04005</name>
    <name evidence="3" type="ORF">SB6411_04998</name>
</gene>
<accession>A0A564IPG8</accession>
<dbReference type="InterPro" id="IPR008966">
    <property type="entry name" value="Adhesion_dom_sf"/>
</dbReference>
<sequence length="174" mass="18058">MNKHLYVACVAYFALALGKAGAHDGRVYVTGSITDNTCTLSPDSENIDVDMGSVSNRQFYQAGDGSAWQSFAINLQNCGSTVSGVTVSFSGTADGRNTDLLAVTEGVDDASGIGIGLYDKDKNLIPLGQESEVMALTSGQASANLQFYARYIADGGVVTAGTANASATFILAYE</sequence>
<dbReference type="SUPFAM" id="SSF49401">
    <property type="entry name" value="Bacterial adhesins"/>
    <property type="match status" value="1"/>
</dbReference>
<dbReference type="EMBL" id="CABGHF010000005">
    <property type="protein sequence ID" value="VUS47436.1"/>
    <property type="molecule type" value="Genomic_DNA"/>
</dbReference>
<dbReference type="AlphaFoldDB" id="A0A564IPG8"/>
<dbReference type="RefSeq" id="WP_139536876.1">
    <property type="nucleotide sequence ID" value="NZ_CABEJC010000005.1"/>
</dbReference>
<feature type="domain" description="Fimbrial-type adhesion" evidence="2">
    <location>
        <begin position="28"/>
        <end position="173"/>
    </location>
</feature>
<protein>
    <submittedName>
        <fullName evidence="3 4">Fimbrial-like protein YcbV</fullName>
    </submittedName>
</protein>
<name>A0A564IPG8_9ENTR</name>
<dbReference type="NCBIfam" id="NF011738">
    <property type="entry name" value="PRK15191.1"/>
    <property type="match status" value="1"/>
</dbReference>
<feature type="signal peptide" evidence="1">
    <location>
        <begin position="1"/>
        <end position="22"/>
    </location>
</feature>